<accession>A0AB38G8B1</accession>
<dbReference type="Proteomes" id="UP000248954">
    <property type="component" value="Chromosome 1"/>
</dbReference>
<dbReference type="AlphaFoldDB" id="A0AB38G8B1"/>
<evidence type="ECO:0000313" key="1">
    <source>
        <dbReference type="EMBL" id="SQF42956.1"/>
    </source>
</evidence>
<evidence type="ECO:0000313" key="2">
    <source>
        <dbReference type="Proteomes" id="UP000248954"/>
    </source>
</evidence>
<organism evidence="1 2">
    <name type="scientific">Streptococcus lutetiensis</name>
    <dbReference type="NCBI Taxonomy" id="150055"/>
    <lineage>
        <taxon>Bacteria</taxon>
        <taxon>Bacillati</taxon>
        <taxon>Bacillota</taxon>
        <taxon>Bacilli</taxon>
        <taxon>Lactobacillales</taxon>
        <taxon>Streptococcaceae</taxon>
        <taxon>Streptococcus</taxon>
    </lineage>
</organism>
<reference evidence="1 2" key="1">
    <citation type="submission" date="2018-06" db="EMBL/GenBank/DDBJ databases">
        <authorList>
            <consortium name="Pathogen Informatics"/>
            <person name="Doyle S."/>
        </authorList>
    </citation>
    <scope>NUCLEOTIDE SEQUENCE [LARGE SCALE GENOMIC DNA]</scope>
    <source>
        <strain evidence="1 2">NCTC8738</strain>
    </source>
</reference>
<dbReference type="RefSeq" id="WP_231872445.1">
    <property type="nucleotide sequence ID" value="NZ_CP066277.1"/>
</dbReference>
<dbReference type="EMBL" id="LS483348">
    <property type="protein sequence ID" value="SQF42956.1"/>
    <property type="molecule type" value="Genomic_DNA"/>
</dbReference>
<name>A0AB38G8B1_9STRE</name>
<protein>
    <submittedName>
        <fullName evidence="1">Membrane protein</fullName>
    </submittedName>
</protein>
<proteinExistence type="predicted"/>
<gene>
    <name evidence="1" type="ORF">NCTC8738_01783</name>
</gene>
<sequence length="74" mass="8268">MKTFLSDLTVADILLDRSYSFLKKATLYTFVVSVFQNILTNASNTSNMTVDFSVCGSLALAVVISKWLRTRRLA</sequence>